<feature type="transmembrane region" description="Helical" evidence="1">
    <location>
        <begin position="71"/>
        <end position="94"/>
    </location>
</feature>
<name>A0ABR2UF46_9PEZI</name>
<keyword evidence="1" id="KW-1133">Transmembrane helix</keyword>
<accession>A0ABR2UF46</accession>
<evidence type="ECO:0000313" key="3">
    <source>
        <dbReference type="Proteomes" id="UP001408356"/>
    </source>
</evidence>
<protein>
    <submittedName>
        <fullName evidence="2">Glycosyltransferase family 69 protein</fullName>
    </submittedName>
</protein>
<dbReference type="Pfam" id="PF11735">
    <property type="entry name" value="CAP59_mtransfer"/>
    <property type="match status" value="1"/>
</dbReference>
<dbReference type="InterPro" id="IPR021047">
    <property type="entry name" value="Mannosyltransferase_CMT1"/>
</dbReference>
<proteinExistence type="predicted"/>
<dbReference type="PANTHER" id="PTHR34144:SF8">
    <property type="entry name" value="GLYCOSYLTRANSFERASE FAMILY 69 PROTEIN"/>
    <property type="match status" value="1"/>
</dbReference>
<reference evidence="2 3" key="1">
    <citation type="journal article" date="2024" name="J. Plant Pathol.">
        <title>Sequence and assembly of the genome of Seiridium unicorne, isolate CBS 538.82, causal agent of cypress canker disease.</title>
        <authorList>
            <person name="Scali E."/>
            <person name="Rocca G.D."/>
            <person name="Danti R."/>
            <person name="Garbelotto M."/>
            <person name="Barberini S."/>
            <person name="Baroncelli R."/>
            <person name="Emiliani G."/>
        </authorList>
    </citation>
    <scope>NUCLEOTIDE SEQUENCE [LARGE SCALE GENOMIC DNA]</scope>
    <source>
        <strain evidence="2 3">BM-138-508</strain>
    </source>
</reference>
<keyword evidence="1" id="KW-0472">Membrane</keyword>
<keyword evidence="3" id="KW-1185">Reference proteome</keyword>
<sequence length="544" mass="60848">MPEDAEERVAFLREGSPTSSTSSTTLNDYLGDIEAQGKGTLSTPQQFSWAPWFTSCLTRRNLRRLSRRNPFFFTLIKYSIAAILAVLIATPIFAPSYTRPPLHYRDLVSRCSGPALAKGGCANPHNEKVFISVSLYDKDGHLAGGQWGKTILELIHIIGPENIFLSIYENDSGPSGALALQLLEQKLTCRHKIVNDAHVSIEDFPTLRMPDGSDRVKRISYLSEMRNRALRPLDTFDNAELGIEKFDKVLFLNDVVFHPTDAANLLFSTNAGVDGRTHYLSACGLDFIQPLVFYDLYAQRDAEGFSGGVPIFPFFSSEGQGVSRAAMLHQSDAVPVKSCWGGMVAMQARYVQNMSPSLPRPDFQRIGSHVIDPQAPSNVTVPVRFRNEPEVFFDACECCLFLADVAQVAESQDAEEVGIFVNPYVRVAYTQGVFSWLPWVKRWERLLTIPQWAITRLANLPTHNPHRTVQQGERFTEEVWVGPGSGSEKNGQDPGHWQLVERTGRNGMFCGVREMQLVLQSERSEDVNWENTKMPAGQVLNFPT</sequence>
<dbReference type="PANTHER" id="PTHR34144">
    <property type="entry name" value="CHROMOSOME 8, WHOLE GENOME SHOTGUN SEQUENCE"/>
    <property type="match status" value="1"/>
</dbReference>
<dbReference type="Proteomes" id="UP001408356">
    <property type="component" value="Unassembled WGS sequence"/>
</dbReference>
<dbReference type="EMBL" id="JARVKF010000442">
    <property type="protein sequence ID" value="KAK9413161.1"/>
    <property type="molecule type" value="Genomic_DNA"/>
</dbReference>
<evidence type="ECO:0000313" key="2">
    <source>
        <dbReference type="EMBL" id="KAK9413161.1"/>
    </source>
</evidence>
<keyword evidence="1" id="KW-0812">Transmembrane</keyword>
<evidence type="ECO:0000256" key="1">
    <source>
        <dbReference type="SAM" id="Phobius"/>
    </source>
</evidence>
<comment type="caution">
    <text evidence="2">The sequence shown here is derived from an EMBL/GenBank/DDBJ whole genome shotgun (WGS) entry which is preliminary data.</text>
</comment>
<organism evidence="2 3">
    <name type="scientific">Seiridium unicorne</name>
    <dbReference type="NCBI Taxonomy" id="138068"/>
    <lineage>
        <taxon>Eukaryota</taxon>
        <taxon>Fungi</taxon>
        <taxon>Dikarya</taxon>
        <taxon>Ascomycota</taxon>
        <taxon>Pezizomycotina</taxon>
        <taxon>Sordariomycetes</taxon>
        <taxon>Xylariomycetidae</taxon>
        <taxon>Amphisphaeriales</taxon>
        <taxon>Sporocadaceae</taxon>
        <taxon>Seiridium</taxon>
    </lineage>
</organism>
<gene>
    <name evidence="2" type="ORF">SUNI508_12046</name>
</gene>